<evidence type="ECO:0000313" key="2">
    <source>
        <dbReference type="EMBL" id="MED6109588.1"/>
    </source>
</evidence>
<evidence type="ECO:0000313" key="3">
    <source>
        <dbReference type="Proteomes" id="UP001341840"/>
    </source>
</evidence>
<feature type="region of interest" description="Disordered" evidence="1">
    <location>
        <begin position="62"/>
        <end position="81"/>
    </location>
</feature>
<comment type="caution">
    <text evidence="2">The sequence shown here is derived from an EMBL/GenBank/DDBJ whole genome shotgun (WGS) entry which is preliminary data.</text>
</comment>
<sequence>MVVETFPQSTNTCNRLGDTSDKYDSKVHPPQPVPDKITRCYALSSSGGGLLGSLRNIGDVAGEPGVQPSRWRNHASITNNL</sequence>
<protein>
    <submittedName>
        <fullName evidence="2">Uncharacterized protein</fullName>
    </submittedName>
</protein>
<dbReference type="EMBL" id="JASCZI010000166">
    <property type="protein sequence ID" value="MED6109588.1"/>
    <property type="molecule type" value="Genomic_DNA"/>
</dbReference>
<gene>
    <name evidence="2" type="ORF">PIB30_035080</name>
</gene>
<feature type="compositionally biased region" description="Polar residues" evidence="1">
    <location>
        <begin position="1"/>
        <end position="14"/>
    </location>
</feature>
<feature type="compositionally biased region" description="Basic and acidic residues" evidence="1">
    <location>
        <begin position="18"/>
        <end position="27"/>
    </location>
</feature>
<evidence type="ECO:0000256" key="1">
    <source>
        <dbReference type="SAM" id="MobiDB-lite"/>
    </source>
</evidence>
<organism evidence="2 3">
    <name type="scientific">Stylosanthes scabra</name>
    <dbReference type="NCBI Taxonomy" id="79078"/>
    <lineage>
        <taxon>Eukaryota</taxon>
        <taxon>Viridiplantae</taxon>
        <taxon>Streptophyta</taxon>
        <taxon>Embryophyta</taxon>
        <taxon>Tracheophyta</taxon>
        <taxon>Spermatophyta</taxon>
        <taxon>Magnoliopsida</taxon>
        <taxon>eudicotyledons</taxon>
        <taxon>Gunneridae</taxon>
        <taxon>Pentapetalae</taxon>
        <taxon>rosids</taxon>
        <taxon>fabids</taxon>
        <taxon>Fabales</taxon>
        <taxon>Fabaceae</taxon>
        <taxon>Papilionoideae</taxon>
        <taxon>50 kb inversion clade</taxon>
        <taxon>dalbergioids sensu lato</taxon>
        <taxon>Dalbergieae</taxon>
        <taxon>Pterocarpus clade</taxon>
        <taxon>Stylosanthes</taxon>
    </lineage>
</organism>
<feature type="region of interest" description="Disordered" evidence="1">
    <location>
        <begin position="1"/>
        <end position="31"/>
    </location>
</feature>
<proteinExistence type="predicted"/>
<name>A0ABU6QDI1_9FABA</name>
<accession>A0ABU6QDI1</accession>
<keyword evidence="3" id="KW-1185">Reference proteome</keyword>
<reference evidence="2 3" key="1">
    <citation type="journal article" date="2023" name="Plants (Basel)">
        <title>Bridging the Gap: Combining Genomics and Transcriptomics Approaches to Understand Stylosanthes scabra, an Orphan Legume from the Brazilian Caatinga.</title>
        <authorList>
            <person name="Ferreira-Neto J.R.C."/>
            <person name="da Silva M.D."/>
            <person name="Binneck E."/>
            <person name="de Melo N.F."/>
            <person name="da Silva R.H."/>
            <person name="de Melo A.L.T.M."/>
            <person name="Pandolfi V."/>
            <person name="Bustamante F.O."/>
            <person name="Brasileiro-Vidal A.C."/>
            <person name="Benko-Iseppon A.M."/>
        </authorList>
    </citation>
    <scope>NUCLEOTIDE SEQUENCE [LARGE SCALE GENOMIC DNA]</scope>
    <source>
        <tissue evidence="2">Leaves</tissue>
    </source>
</reference>
<dbReference type="Proteomes" id="UP001341840">
    <property type="component" value="Unassembled WGS sequence"/>
</dbReference>